<evidence type="ECO:0000256" key="5">
    <source>
        <dbReference type="ARBA" id="ARBA00023040"/>
    </source>
</evidence>
<feature type="transmembrane region" description="Helical" evidence="11">
    <location>
        <begin position="333"/>
        <end position="351"/>
    </location>
</feature>
<keyword evidence="6 11" id="KW-0472">Membrane</keyword>
<feature type="transmembrane region" description="Helical" evidence="11">
    <location>
        <begin position="190"/>
        <end position="214"/>
    </location>
</feature>
<feature type="compositionally biased region" description="Basic and acidic residues" evidence="10">
    <location>
        <begin position="260"/>
        <end position="279"/>
    </location>
</feature>
<keyword evidence="2" id="KW-1003">Cell membrane</keyword>
<feature type="transmembrane region" description="Helical" evidence="11">
    <location>
        <begin position="70"/>
        <end position="89"/>
    </location>
</feature>
<dbReference type="WBParaSite" id="maker-uti_cns_0002596-snap-gene-0.6-mRNA-1">
    <property type="protein sequence ID" value="maker-uti_cns_0002596-snap-gene-0.6-mRNA-1"/>
    <property type="gene ID" value="maker-uti_cns_0002596-snap-gene-0.6"/>
</dbReference>
<dbReference type="PRINTS" id="PR01103">
    <property type="entry name" value="ADRENERGICR"/>
</dbReference>
<keyword evidence="7 9" id="KW-0675">Receptor</keyword>
<evidence type="ECO:0000313" key="13">
    <source>
        <dbReference type="Proteomes" id="UP000095280"/>
    </source>
</evidence>
<dbReference type="PRINTS" id="PR00237">
    <property type="entry name" value="GPCRRHODOPSN"/>
</dbReference>
<dbReference type="Pfam" id="PF00001">
    <property type="entry name" value="7tm_1"/>
    <property type="match status" value="1"/>
</dbReference>
<evidence type="ECO:0000256" key="7">
    <source>
        <dbReference type="ARBA" id="ARBA00023170"/>
    </source>
</evidence>
<dbReference type="InterPro" id="IPR002233">
    <property type="entry name" value="ADR_fam"/>
</dbReference>
<dbReference type="SMART" id="SM01381">
    <property type="entry name" value="7TM_GPCR_Srsx"/>
    <property type="match status" value="1"/>
</dbReference>
<dbReference type="SUPFAM" id="SSF81321">
    <property type="entry name" value="Family A G protein-coupled receptor-like"/>
    <property type="match status" value="1"/>
</dbReference>
<dbReference type="Proteomes" id="UP000095280">
    <property type="component" value="Unplaced"/>
</dbReference>
<organism evidence="13 14">
    <name type="scientific">Macrostomum lignano</name>
    <dbReference type="NCBI Taxonomy" id="282301"/>
    <lineage>
        <taxon>Eukaryota</taxon>
        <taxon>Metazoa</taxon>
        <taxon>Spiralia</taxon>
        <taxon>Lophotrochozoa</taxon>
        <taxon>Platyhelminthes</taxon>
        <taxon>Rhabditophora</taxon>
        <taxon>Macrostomorpha</taxon>
        <taxon>Macrostomida</taxon>
        <taxon>Macrostomidae</taxon>
        <taxon>Macrostomum</taxon>
    </lineage>
</organism>
<feature type="transmembrane region" description="Helical" evidence="11">
    <location>
        <begin position="150"/>
        <end position="170"/>
    </location>
</feature>
<evidence type="ECO:0000313" key="14">
    <source>
        <dbReference type="WBParaSite" id="maker-uti_cns_0002596-snap-gene-0.6-mRNA-1"/>
    </source>
</evidence>
<evidence type="ECO:0000259" key="12">
    <source>
        <dbReference type="PROSITE" id="PS50262"/>
    </source>
</evidence>
<dbReference type="PROSITE" id="PS50262">
    <property type="entry name" value="G_PROTEIN_RECEP_F1_2"/>
    <property type="match status" value="1"/>
</dbReference>
<reference evidence="14 15" key="1">
    <citation type="submission" date="2016-11" db="UniProtKB">
        <authorList>
            <consortium name="WormBaseParasite"/>
        </authorList>
    </citation>
    <scope>IDENTIFICATION</scope>
</reference>
<feature type="transmembrane region" description="Helical" evidence="11">
    <location>
        <begin position="109"/>
        <end position="129"/>
    </location>
</feature>
<evidence type="ECO:0000256" key="2">
    <source>
        <dbReference type="ARBA" id="ARBA00022475"/>
    </source>
</evidence>
<keyword evidence="5 9" id="KW-0297">G-protein coupled receptor</keyword>
<keyword evidence="8 9" id="KW-0807">Transducer</keyword>
<evidence type="ECO:0000256" key="1">
    <source>
        <dbReference type="ARBA" id="ARBA00004651"/>
    </source>
</evidence>
<dbReference type="CDD" id="cd15059">
    <property type="entry name" value="7tmA_alpha2_AR"/>
    <property type="match status" value="1"/>
</dbReference>
<proteinExistence type="inferred from homology"/>
<feature type="transmembrane region" description="Helical" evidence="11">
    <location>
        <begin position="33"/>
        <end position="58"/>
    </location>
</feature>
<dbReference type="AlphaFoldDB" id="A0A1I8GP40"/>
<protein>
    <submittedName>
        <fullName evidence="14 15">G_PROTEIN_RECEP_F1_2 domain-containing protein</fullName>
    </submittedName>
</protein>
<comment type="subcellular location">
    <subcellularLocation>
        <location evidence="1">Cell membrane</location>
        <topology evidence="1">Multi-pass membrane protein</topology>
    </subcellularLocation>
</comment>
<evidence type="ECO:0000256" key="4">
    <source>
        <dbReference type="ARBA" id="ARBA00022989"/>
    </source>
</evidence>
<dbReference type="PROSITE" id="PS00237">
    <property type="entry name" value="G_PROTEIN_RECEP_F1_1"/>
    <property type="match status" value="1"/>
</dbReference>
<evidence type="ECO:0000256" key="3">
    <source>
        <dbReference type="ARBA" id="ARBA00022692"/>
    </source>
</evidence>
<dbReference type="PANTHER" id="PTHR24248:SF189">
    <property type="entry name" value="ALPHA2-ADRENERGIC-LIKE OCTOPAMINE RECEPTOR, ISOFORM B"/>
    <property type="match status" value="1"/>
</dbReference>
<comment type="similarity">
    <text evidence="9">Belongs to the G-protein coupled receptor 1 family.</text>
</comment>
<keyword evidence="13" id="KW-1185">Reference proteome</keyword>
<evidence type="ECO:0000313" key="15">
    <source>
        <dbReference type="WBParaSite" id="maker-uti_cns_0046753-snap-gene-0.9-mRNA-1"/>
    </source>
</evidence>
<keyword evidence="3 9" id="KW-0812">Transmembrane</keyword>
<evidence type="ECO:0000256" key="9">
    <source>
        <dbReference type="RuleBase" id="RU000688"/>
    </source>
</evidence>
<evidence type="ECO:0000256" key="8">
    <source>
        <dbReference type="ARBA" id="ARBA00023224"/>
    </source>
</evidence>
<dbReference type="WBParaSite" id="maker-uti_cns_0046753-snap-gene-0.9-mRNA-1">
    <property type="protein sequence ID" value="maker-uti_cns_0046753-snap-gene-0.9-mRNA-1"/>
    <property type="gene ID" value="maker-uti_cns_0046753-snap-gene-0.9"/>
</dbReference>
<dbReference type="InterPro" id="IPR000276">
    <property type="entry name" value="GPCR_Rhodpsn"/>
</dbReference>
<feature type="compositionally biased region" description="Low complexity" evidence="10">
    <location>
        <begin position="247"/>
        <end position="258"/>
    </location>
</feature>
<dbReference type="InterPro" id="IPR017452">
    <property type="entry name" value="GPCR_Rhodpsn_7TM"/>
</dbReference>
<evidence type="ECO:0000256" key="6">
    <source>
        <dbReference type="ARBA" id="ARBA00023136"/>
    </source>
</evidence>
<name>A0A1I8GP40_9PLAT</name>
<feature type="domain" description="G-protein coupled receptors family 1 profile" evidence="12">
    <location>
        <begin position="50"/>
        <end position="387"/>
    </location>
</feature>
<dbReference type="PANTHER" id="PTHR24248">
    <property type="entry name" value="ADRENERGIC RECEPTOR-RELATED G-PROTEIN COUPLED RECEPTOR"/>
    <property type="match status" value="1"/>
</dbReference>
<evidence type="ECO:0000256" key="10">
    <source>
        <dbReference type="SAM" id="MobiDB-lite"/>
    </source>
</evidence>
<keyword evidence="4 11" id="KW-1133">Transmembrane helix</keyword>
<dbReference type="Gene3D" id="1.20.1070.10">
    <property type="entry name" value="Rhodopsin 7-helix transmembrane proteins"/>
    <property type="match status" value="1"/>
</dbReference>
<feature type="region of interest" description="Disordered" evidence="10">
    <location>
        <begin position="238"/>
        <end position="309"/>
    </location>
</feature>
<accession>A0A1I8GP40</accession>
<evidence type="ECO:0000256" key="11">
    <source>
        <dbReference type="SAM" id="Phobius"/>
    </source>
</evidence>
<dbReference type="GO" id="GO:0005886">
    <property type="term" value="C:plasma membrane"/>
    <property type="evidence" value="ECO:0007669"/>
    <property type="project" value="UniProtKB-SubCell"/>
</dbReference>
<dbReference type="GO" id="GO:0004935">
    <property type="term" value="F:adrenergic receptor activity"/>
    <property type="evidence" value="ECO:0007669"/>
    <property type="project" value="InterPro"/>
</dbReference>
<feature type="transmembrane region" description="Helical" evidence="11">
    <location>
        <begin position="371"/>
        <end position="390"/>
    </location>
</feature>
<sequence>MHSSFPHWLNKSTGNGSATEAALLRLRYSAPEAAVIGLSVLVIWVLVVLGNLLVIVAIARDRKVATLQNWFLASLAFADLLLGLLVMPFSLTNQLLGAWVFGAKWCELWLAIDVLMCTASIMNLCLISLDRYWSMSRALVYHRQRTRSRAALMIAVVWFLSAGVCLPPLLGWRKPQVSEVRCELTDEIGYVVYSSMGSFYIPMLIMVVVYAKIFQRARQRVRRRQLIHSVNMAALRNSADQLRTRTSSKPSSSKSVSPGDTDRADEKSDCAVTERRNQSEEEEEDADEGIVPVDSEADGGGGGGNSTVVEPLTELSEALQRKRRLAKAKERRATLVLGLIMGAFVLCWFPFFTTYLLHILCRCVSHLVFDFFFWLGYCNSAINPVIYTVFNKDFRQAFRRILTCRA</sequence>